<proteinExistence type="predicted"/>
<organism evidence="1 2">
    <name type="scientific">Cylicostephanus goldi</name>
    <name type="common">Nematode worm</name>
    <dbReference type="NCBI Taxonomy" id="71465"/>
    <lineage>
        <taxon>Eukaryota</taxon>
        <taxon>Metazoa</taxon>
        <taxon>Ecdysozoa</taxon>
        <taxon>Nematoda</taxon>
        <taxon>Chromadorea</taxon>
        <taxon>Rhabditida</taxon>
        <taxon>Rhabditina</taxon>
        <taxon>Rhabditomorpha</taxon>
        <taxon>Strongyloidea</taxon>
        <taxon>Strongylidae</taxon>
        <taxon>Cylicostephanus</taxon>
    </lineage>
</organism>
<evidence type="ECO:0008006" key="3">
    <source>
        <dbReference type="Google" id="ProtNLM"/>
    </source>
</evidence>
<dbReference type="EMBL" id="UYRV01025500">
    <property type="protein sequence ID" value="VDK77591.1"/>
    <property type="molecule type" value="Genomic_DNA"/>
</dbReference>
<protein>
    <recommendedName>
        <fullName evidence="3">S1 motif domain-containing protein</fullName>
    </recommendedName>
</protein>
<dbReference type="InterPro" id="IPR012340">
    <property type="entry name" value="NA-bd_OB-fold"/>
</dbReference>
<dbReference type="GO" id="GO:0032040">
    <property type="term" value="C:small-subunit processome"/>
    <property type="evidence" value="ECO:0007669"/>
    <property type="project" value="TreeGrafter"/>
</dbReference>
<sequence length="180" mass="19541">MVPFRVMQKSVETGSIPVTKKKSTDGKKKSSSLPIVSCDPVKLNAHLSPARLVPGLVLHAIVDSLEEKGALLDIGLQSVQAFLPNKNQQRTVQEGQPIVIRIETAKTSRVVVVTSFVEQDNLSTEACESLQLNHLMPGTIIDCEPDPEPTVTAGVYVTLGNGALLSKSLDHHRNFQLVIR</sequence>
<dbReference type="GO" id="GO:0006364">
    <property type="term" value="P:rRNA processing"/>
    <property type="evidence" value="ECO:0007669"/>
    <property type="project" value="InterPro"/>
</dbReference>
<name>A0A3P6UK71_CYLGO</name>
<dbReference type="AlphaFoldDB" id="A0A3P6UK71"/>
<dbReference type="PANTHER" id="PTHR23270">
    <property type="entry name" value="PROGRAMMED CELL DEATH PROTEIN 11 PRE-RRNA PROCESSING PROTEIN RRP5"/>
    <property type="match status" value="1"/>
</dbReference>
<accession>A0A3P6UK71</accession>
<feature type="non-terminal residue" evidence="1">
    <location>
        <position position="180"/>
    </location>
</feature>
<dbReference type="SUPFAM" id="SSF50249">
    <property type="entry name" value="Nucleic acid-binding proteins"/>
    <property type="match status" value="1"/>
</dbReference>
<gene>
    <name evidence="1" type="ORF">CGOC_LOCUS7365</name>
</gene>
<reference evidence="1 2" key="1">
    <citation type="submission" date="2018-11" db="EMBL/GenBank/DDBJ databases">
        <authorList>
            <consortium name="Pathogen Informatics"/>
        </authorList>
    </citation>
    <scope>NUCLEOTIDE SEQUENCE [LARGE SCALE GENOMIC DNA]</scope>
</reference>
<dbReference type="OrthoDB" id="412781at2759"/>
<keyword evidence="2" id="KW-1185">Reference proteome</keyword>
<evidence type="ECO:0000313" key="2">
    <source>
        <dbReference type="Proteomes" id="UP000271889"/>
    </source>
</evidence>
<evidence type="ECO:0000313" key="1">
    <source>
        <dbReference type="EMBL" id="VDK77591.1"/>
    </source>
</evidence>
<dbReference type="InterPro" id="IPR045209">
    <property type="entry name" value="Rrp5"/>
</dbReference>
<dbReference type="PANTHER" id="PTHR23270:SF10">
    <property type="entry name" value="PROTEIN RRP5 HOMOLOG"/>
    <property type="match status" value="1"/>
</dbReference>
<dbReference type="GO" id="GO:0003723">
    <property type="term" value="F:RNA binding"/>
    <property type="evidence" value="ECO:0007669"/>
    <property type="project" value="TreeGrafter"/>
</dbReference>
<dbReference type="Gene3D" id="2.40.50.140">
    <property type="entry name" value="Nucleic acid-binding proteins"/>
    <property type="match status" value="1"/>
</dbReference>
<dbReference type="Proteomes" id="UP000271889">
    <property type="component" value="Unassembled WGS sequence"/>
</dbReference>